<evidence type="ECO:0000256" key="9">
    <source>
        <dbReference type="ARBA" id="ARBA00022989"/>
    </source>
</evidence>
<evidence type="ECO:0000313" key="15">
    <source>
        <dbReference type="Proteomes" id="UP001595937"/>
    </source>
</evidence>
<evidence type="ECO:0000259" key="13">
    <source>
        <dbReference type="Pfam" id="PF02163"/>
    </source>
</evidence>
<keyword evidence="6" id="KW-0479">Metal-binding</keyword>
<evidence type="ECO:0000256" key="10">
    <source>
        <dbReference type="ARBA" id="ARBA00023049"/>
    </source>
</evidence>
<comment type="subcellular location">
    <subcellularLocation>
        <location evidence="2">Membrane</location>
        <topology evidence="2">Multi-pass membrane protein</topology>
    </subcellularLocation>
</comment>
<dbReference type="GeneID" id="303296439"/>
<dbReference type="PANTHER" id="PTHR39188">
    <property type="entry name" value="MEMBRANE-ASSOCIATED ZINC METALLOPROTEASE M50B"/>
    <property type="match status" value="1"/>
</dbReference>
<evidence type="ECO:0000256" key="7">
    <source>
        <dbReference type="ARBA" id="ARBA00022801"/>
    </source>
</evidence>
<dbReference type="GO" id="GO:0006508">
    <property type="term" value="P:proteolysis"/>
    <property type="evidence" value="ECO:0007669"/>
    <property type="project" value="UniProtKB-KW"/>
</dbReference>
<sequence>MKSPTLRLGALPPIQVSPGTLVTVAVFALMLYPSFSDGSGTFSAAAALPALGIALFLVLSVLIHEVGHAVSARAFGATVDHIALTLWGGHTQYTGRPMSAPASIVISLSGPVSNLALAALATAAGTLTEAGSTADVFWYLCSRLNLALALFNLLPGLPMDGGRALESLLGGVLRNPLLGTRVTAWIGRGIAVLVVLIPLRWILQSEGAGTFLLLALLWAMLIAGMLWQGASRALGAATLQSRIDALDARSLARPLRLVGPQQMLSDLGPASELDALLVLDQRIARPGVVGHVLRIQPAAAAAVPDGERSRTPVSAVAAPVGEMGALQASLRGDDLVSAILARPFPLYLVLEDSGRALGVILSDEINGLLRGR</sequence>
<dbReference type="GO" id="GO:0008233">
    <property type="term" value="F:peptidase activity"/>
    <property type="evidence" value="ECO:0007669"/>
    <property type="project" value="UniProtKB-KW"/>
</dbReference>
<keyword evidence="11 12" id="KW-0472">Membrane</keyword>
<comment type="similarity">
    <text evidence="3">Belongs to the peptidase M50B family.</text>
</comment>
<evidence type="ECO:0000256" key="8">
    <source>
        <dbReference type="ARBA" id="ARBA00022833"/>
    </source>
</evidence>
<comment type="cofactor">
    <cofactor evidence="1">
        <name>Zn(2+)</name>
        <dbReference type="ChEBI" id="CHEBI:29105"/>
    </cofactor>
</comment>
<reference evidence="15" key="1">
    <citation type="journal article" date="2019" name="Int. J. Syst. Evol. Microbiol.">
        <title>The Global Catalogue of Microorganisms (GCM) 10K type strain sequencing project: providing services to taxonomists for standard genome sequencing and annotation.</title>
        <authorList>
            <consortium name="The Broad Institute Genomics Platform"/>
            <consortium name="The Broad Institute Genome Sequencing Center for Infectious Disease"/>
            <person name="Wu L."/>
            <person name="Ma J."/>
        </authorList>
    </citation>
    <scope>NUCLEOTIDE SEQUENCE [LARGE SCALE GENOMIC DNA]</scope>
    <source>
        <strain evidence="15">CGMCC 1.16455</strain>
    </source>
</reference>
<evidence type="ECO:0000256" key="12">
    <source>
        <dbReference type="SAM" id="Phobius"/>
    </source>
</evidence>
<evidence type="ECO:0000256" key="2">
    <source>
        <dbReference type="ARBA" id="ARBA00004141"/>
    </source>
</evidence>
<keyword evidence="10" id="KW-0482">Metalloprotease</keyword>
<feature type="transmembrane region" description="Helical" evidence="12">
    <location>
        <begin position="178"/>
        <end position="202"/>
    </location>
</feature>
<feature type="transmembrane region" description="Helical" evidence="12">
    <location>
        <begin position="208"/>
        <end position="227"/>
    </location>
</feature>
<dbReference type="EMBL" id="JBHSLN010000088">
    <property type="protein sequence ID" value="MFC5299450.1"/>
    <property type="molecule type" value="Genomic_DNA"/>
</dbReference>
<evidence type="ECO:0000256" key="4">
    <source>
        <dbReference type="ARBA" id="ARBA00022670"/>
    </source>
</evidence>
<evidence type="ECO:0000313" key="14">
    <source>
        <dbReference type="EMBL" id="MFC5299450.1"/>
    </source>
</evidence>
<keyword evidence="8" id="KW-0862">Zinc</keyword>
<dbReference type="PANTHER" id="PTHR39188:SF3">
    <property type="entry name" value="STAGE IV SPORULATION PROTEIN FB"/>
    <property type="match status" value="1"/>
</dbReference>
<name>A0ABW0FNV3_9MICO</name>
<keyword evidence="9 12" id="KW-1133">Transmembrane helix</keyword>
<feature type="transmembrane region" description="Helical" evidence="12">
    <location>
        <begin position="44"/>
        <end position="63"/>
    </location>
</feature>
<evidence type="ECO:0000256" key="11">
    <source>
        <dbReference type="ARBA" id="ARBA00023136"/>
    </source>
</evidence>
<dbReference type="InterPro" id="IPR008915">
    <property type="entry name" value="Peptidase_M50"/>
</dbReference>
<keyword evidence="4 14" id="KW-0645">Protease</keyword>
<accession>A0ABW0FNV3</accession>
<proteinExistence type="inferred from homology"/>
<evidence type="ECO:0000256" key="1">
    <source>
        <dbReference type="ARBA" id="ARBA00001947"/>
    </source>
</evidence>
<organism evidence="14 15">
    <name type="scientific">Brachybacterium tyrofermentans</name>
    <dbReference type="NCBI Taxonomy" id="47848"/>
    <lineage>
        <taxon>Bacteria</taxon>
        <taxon>Bacillati</taxon>
        <taxon>Actinomycetota</taxon>
        <taxon>Actinomycetes</taxon>
        <taxon>Micrococcales</taxon>
        <taxon>Dermabacteraceae</taxon>
        <taxon>Brachybacterium</taxon>
    </lineage>
</organism>
<keyword evidence="5 12" id="KW-0812">Transmembrane</keyword>
<gene>
    <name evidence="14" type="ORF">ACFPK8_18205</name>
</gene>
<dbReference type="Proteomes" id="UP001595937">
    <property type="component" value="Unassembled WGS sequence"/>
</dbReference>
<comment type="caution">
    <text evidence="14">The sequence shown here is derived from an EMBL/GenBank/DDBJ whole genome shotgun (WGS) entry which is preliminary data.</text>
</comment>
<evidence type="ECO:0000256" key="3">
    <source>
        <dbReference type="ARBA" id="ARBA00007931"/>
    </source>
</evidence>
<dbReference type="Pfam" id="PF02163">
    <property type="entry name" value="Peptidase_M50"/>
    <property type="match status" value="2"/>
</dbReference>
<feature type="domain" description="Peptidase M50" evidence="13">
    <location>
        <begin position="133"/>
        <end position="195"/>
    </location>
</feature>
<feature type="domain" description="Peptidase M50" evidence="13">
    <location>
        <begin position="54"/>
        <end position="125"/>
    </location>
</feature>
<evidence type="ECO:0000256" key="5">
    <source>
        <dbReference type="ARBA" id="ARBA00022692"/>
    </source>
</evidence>
<keyword evidence="7" id="KW-0378">Hydrolase</keyword>
<feature type="transmembrane region" description="Helical" evidence="12">
    <location>
        <begin position="12"/>
        <end position="32"/>
    </location>
</feature>
<keyword evidence="15" id="KW-1185">Reference proteome</keyword>
<dbReference type="RefSeq" id="WP_343922786.1">
    <property type="nucleotide sequence ID" value="NZ_BAAAIR010000025.1"/>
</dbReference>
<evidence type="ECO:0000256" key="6">
    <source>
        <dbReference type="ARBA" id="ARBA00022723"/>
    </source>
</evidence>
<protein>
    <submittedName>
        <fullName evidence="14">Site-2 protease family protein</fullName>
    </submittedName>
</protein>